<dbReference type="SMART" id="SM00325">
    <property type="entry name" value="RhoGEF"/>
    <property type="match status" value="1"/>
</dbReference>
<accession>A0ABM0MPC1</accession>
<evidence type="ECO:0000259" key="1">
    <source>
        <dbReference type="PROSITE" id="PS50010"/>
    </source>
</evidence>
<keyword evidence="2" id="KW-1185">Reference proteome</keyword>
<organism evidence="2 3">
    <name type="scientific">Saccoglossus kowalevskii</name>
    <name type="common">Acorn worm</name>
    <dbReference type="NCBI Taxonomy" id="10224"/>
    <lineage>
        <taxon>Eukaryota</taxon>
        <taxon>Metazoa</taxon>
        <taxon>Hemichordata</taxon>
        <taxon>Enteropneusta</taxon>
        <taxon>Harrimaniidae</taxon>
        <taxon>Saccoglossus</taxon>
    </lineage>
</organism>
<protein>
    <submittedName>
        <fullName evidence="3">FYVE, RhoGEF and PH domain-containing protein 6-like</fullName>
    </submittedName>
</protein>
<sequence length="196" mass="22937">MKAFNVAQELMTSEKVFVGILELMNLHFRSAVNAANSRASKKIISQEDLNQILYYLPQLTEINQDLLSKLQDRIEKWETCPKISDIILGLCPFLKLYSTTYIKEFDRMTSTLEEQCKKSPQFATVVKEFERSEMCGKLQLRHHMLKPIQRIPQYKLLLQDYIKYLDDDSQEYTDSKRALKLVSEIASHCNNSMKQM</sequence>
<dbReference type="Proteomes" id="UP000694865">
    <property type="component" value="Unplaced"/>
</dbReference>
<dbReference type="PANTHER" id="PTHR12673">
    <property type="entry name" value="FACIOGENITAL DYSPLASIA PROTEIN"/>
    <property type="match status" value="1"/>
</dbReference>
<evidence type="ECO:0000313" key="3">
    <source>
        <dbReference type="RefSeq" id="XP_006821862.1"/>
    </source>
</evidence>
<proteinExistence type="predicted"/>
<feature type="non-terminal residue" evidence="3">
    <location>
        <position position="196"/>
    </location>
</feature>
<dbReference type="SUPFAM" id="SSF48065">
    <property type="entry name" value="DBL homology domain (DH-domain)"/>
    <property type="match status" value="1"/>
</dbReference>
<dbReference type="GeneID" id="102804491"/>
<feature type="domain" description="DH" evidence="1">
    <location>
        <begin position="2"/>
        <end position="192"/>
    </location>
</feature>
<name>A0ABM0MPC1_SACKO</name>
<dbReference type="PROSITE" id="PS50010">
    <property type="entry name" value="DH_2"/>
    <property type="match status" value="1"/>
</dbReference>
<dbReference type="Pfam" id="PF00621">
    <property type="entry name" value="RhoGEF"/>
    <property type="match status" value="1"/>
</dbReference>
<reference evidence="3" key="1">
    <citation type="submission" date="2025-08" db="UniProtKB">
        <authorList>
            <consortium name="RefSeq"/>
        </authorList>
    </citation>
    <scope>IDENTIFICATION</scope>
    <source>
        <tissue evidence="3">Testes</tissue>
    </source>
</reference>
<dbReference type="RefSeq" id="XP_006821862.1">
    <property type="nucleotide sequence ID" value="XM_006821799.1"/>
</dbReference>
<dbReference type="PANTHER" id="PTHR12673:SF267">
    <property type="entry name" value="PROTEIN CBG10230"/>
    <property type="match status" value="1"/>
</dbReference>
<dbReference type="InterPro" id="IPR051092">
    <property type="entry name" value="FYVE_RhoGEF_PH"/>
</dbReference>
<gene>
    <name evidence="3" type="primary">LOC102804491</name>
</gene>
<evidence type="ECO:0000313" key="2">
    <source>
        <dbReference type="Proteomes" id="UP000694865"/>
    </source>
</evidence>
<dbReference type="InterPro" id="IPR000219">
    <property type="entry name" value="DH_dom"/>
</dbReference>
<dbReference type="CDD" id="cd00160">
    <property type="entry name" value="RhoGEF"/>
    <property type="match status" value="1"/>
</dbReference>
<dbReference type="InterPro" id="IPR035899">
    <property type="entry name" value="DBL_dom_sf"/>
</dbReference>
<dbReference type="Gene3D" id="1.20.900.10">
    <property type="entry name" value="Dbl homology (DH) domain"/>
    <property type="match status" value="1"/>
</dbReference>